<feature type="region of interest" description="Disordered" evidence="1">
    <location>
        <begin position="1"/>
        <end position="32"/>
    </location>
</feature>
<organism evidence="2 3">
    <name type="scientific">Pteropus vampyrus</name>
    <name type="common">Large flying fox</name>
    <dbReference type="NCBI Taxonomy" id="132908"/>
    <lineage>
        <taxon>Eukaryota</taxon>
        <taxon>Metazoa</taxon>
        <taxon>Chordata</taxon>
        <taxon>Craniata</taxon>
        <taxon>Vertebrata</taxon>
        <taxon>Euteleostomi</taxon>
        <taxon>Mammalia</taxon>
        <taxon>Eutheria</taxon>
        <taxon>Laurasiatheria</taxon>
        <taxon>Chiroptera</taxon>
        <taxon>Yinpterochiroptera</taxon>
        <taxon>Pteropodoidea</taxon>
        <taxon>Pteropodidae</taxon>
        <taxon>Pteropodinae</taxon>
        <taxon>Pteropus</taxon>
    </lineage>
</organism>
<keyword evidence="2" id="KW-1185">Reference proteome</keyword>
<dbReference type="Proteomes" id="UP000515202">
    <property type="component" value="Unplaced"/>
</dbReference>
<proteinExistence type="predicted"/>
<gene>
    <name evidence="3" type="primary">CUNH12orf80</name>
</gene>
<dbReference type="GeneID" id="105307009"/>
<dbReference type="CTD" id="283403"/>
<protein>
    <submittedName>
        <fullName evidence="3">Uncharacterized protein CUNH12orf80</fullName>
    </submittedName>
</protein>
<sequence>MSGQSSRRGRLERRHPRPPAVCGMSPGGENGQLELNVESEWSDPGGLVPLSQDCVVGPVSWKILRKQPKLQRRPLTEQAPGWATGQTGPNSLERKTWLKAAPHFHVISRWHQEDWAGVQLDNPHPGGKANSQGTRSLS</sequence>
<reference evidence="3" key="1">
    <citation type="submission" date="2025-08" db="UniProtKB">
        <authorList>
            <consortium name="RefSeq"/>
        </authorList>
    </citation>
    <scope>IDENTIFICATION</scope>
    <source>
        <tissue evidence="3">Kidney</tissue>
    </source>
</reference>
<feature type="region of interest" description="Disordered" evidence="1">
    <location>
        <begin position="70"/>
        <end position="90"/>
    </location>
</feature>
<dbReference type="OrthoDB" id="9808087at2759"/>
<evidence type="ECO:0000313" key="3">
    <source>
        <dbReference type="RefSeq" id="XP_023380298.1"/>
    </source>
</evidence>
<accession>A0A6P6BYV6</accession>
<evidence type="ECO:0000256" key="1">
    <source>
        <dbReference type="SAM" id="MobiDB-lite"/>
    </source>
</evidence>
<evidence type="ECO:0000313" key="2">
    <source>
        <dbReference type="Proteomes" id="UP000515202"/>
    </source>
</evidence>
<dbReference type="AlphaFoldDB" id="A0A6P6BYV6"/>
<feature type="compositionally biased region" description="Polar residues" evidence="1">
    <location>
        <begin position="129"/>
        <end position="138"/>
    </location>
</feature>
<dbReference type="RefSeq" id="XP_023380298.1">
    <property type="nucleotide sequence ID" value="XM_023524530.1"/>
</dbReference>
<name>A0A6P6BYV6_PTEVA</name>
<dbReference type="KEGG" id="pvp:105307009"/>
<feature type="region of interest" description="Disordered" evidence="1">
    <location>
        <begin position="117"/>
        <end position="138"/>
    </location>
</feature>
<feature type="compositionally biased region" description="Basic residues" evidence="1">
    <location>
        <begin position="7"/>
        <end position="17"/>
    </location>
</feature>